<gene>
    <name evidence="1" type="ordered locus">Os10g0343900</name>
</gene>
<dbReference type="Gramene" id="Os10t0343900-01">
    <property type="protein sequence ID" value="Os10t0343900-01"/>
    <property type="gene ID" value="Os10g0343900"/>
</dbReference>
<dbReference type="PANTHER" id="PTHR45669">
    <property type="entry name" value="GLUTAREDOXIN DOMAIN-CONTAINING CYSTEINE-RICH PROTEIN CG12206-RELATED"/>
    <property type="match status" value="1"/>
</dbReference>
<dbReference type="Gene3D" id="3.40.30.10">
    <property type="entry name" value="Glutaredoxin"/>
    <property type="match status" value="1"/>
</dbReference>
<reference evidence="1 2" key="1">
    <citation type="journal article" date="2005" name="Nature">
        <title>The map-based sequence of the rice genome.</title>
        <authorList>
            <consortium name="International rice genome sequencing project (IRGSP)"/>
            <person name="Matsumoto T."/>
            <person name="Wu J."/>
            <person name="Kanamori H."/>
            <person name="Katayose Y."/>
            <person name="Fujisawa M."/>
            <person name="Namiki N."/>
            <person name="Mizuno H."/>
            <person name="Yamamoto K."/>
            <person name="Antonio B.A."/>
            <person name="Baba T."/>
            <person name="Sakata K."/>
            <person name="Nagamura Y."/>
            <person name="Aoki H."/>
            <person name="Arikawa K."/>
            <person name="Arita K."/>
            <person name="Bito T."/>
            <person name="Chiden Y."/>
            <person name="Fujitsuka N."/>
            <person name="Fukunaka R."/>
            <person name="Hamada M."/>
            <person name="Harada C."/>
            <person name="Hayashi A."/>
            <person name="Hijishita S."/>
            <person name="Honda M."/>
            <person name="Hosokawa S."/>
            <person name="Ichikawa Y."/>
            <person name="Idonuma A."/>
            <person name="Iijima M."/>
            <person name="Ikeda M."/>
            <person name="Ikeno M."/>
            <person name="Ito K."/>
            <person name="Ito S."/>
            <person name="Ito T."/>
            <person name="Ito Y."/>
            <person name="Ito Y."/>
            <person name="Iwabuchi A."/>
            <person name="Kamiya K."/>
            <person name="Karasawa W."/>
            <person name="Kurita K."/>
            <person name="Katagiri S."/>
            <person name="Kikuta A."/>
            <person name="Kobayashi H."/>
            <person name="Kobayashi N."/>
            <person name="Machita K."/>
            <person name="Maehara T."/>
            <person name="Masukawa M."/>
            <person name="Mizubayashi T."/>
            <person name="Mukai Y."/>
            <person name="Nagasaki H."/>
            <person name="Nagata Y."/>
            <person name="Naito S."/>
            <person name="Nakashima M."/>
            <person name="Nakama Y."/>
            <person name="Nakamichi Y."/>
            <person name="Nakamura M."/>
            <person name="Meguro A."/>
            <person name="Negishi M."/>
            <person name="Ohta I."/>
            <person name="Ohta T."/>
            <person name="Okamoto M."/>
            <person name="Ono N."/>
            <person name="Saji S."/>
            <person name="Sakaguchi M."/>
            <person name="Sakai K."/>
            <person name="Shibata M."/>
            <person name="Shimokawa T."/>
            <person name="Song J."/>
            <person name="Takazaki Y."/>
            <person name="Terasawa K."/>
            <person name="Tsugane M."/>
            <person name="Tsuji K."/>
            <person name="Ueda S."/>
            <person name="Waki K."/>
            <person name="Yamagata H."/>
            <person name="Yamamoto M."/>
            <person name="Yamamoto S."/>
            <person name="Yamane H."/>
            <person name="Yoshiki S."/>
            <person name="Yoshihara R."/>
            <person name="Yukawa K."/>
            <person name="Zhong H."/>
            <person name="Yano M."/>
            <person name="Yuan Q."/>
            <person name="Ouyang S."/>
            <person name="Liu J."/>
            <person name="Jones K.M."/>
            <person name="Gansberger K."/>
            <person name="Moffat K."/>
            <person name="Hill J."/>
            <person name="Bera J."/>
            <person name="Fadrosh D."/>
            <person name="Jin S."/>
            <person name="Johri S."/>
            <person name="Kim M."/>
            <person name="Overton L."/>
            <person name="Reardon M."/>
            <person name="Tsitrin T."/>
            <person name="Vuong H."/>
            <person name="Weaver B."/>
            <person name="Ciecko A."/>
            <person name="Tallon L."/>
            <person name="Jackson J."/>
            <person name="Pai G."/>
            <person name="Aken S.V."/>
            <person name="Utterback T."/>
            <person name="Reidmuller S."/>
            <person name="Feldblyum T."/>
            <person name="Hsiao J."/>
            <person name="Zismann V."/>
            <person name="Iobst S."/>
            <person name="de Vazeille A.R."/>
            <person name="Buell C.R."/>
            <person name="Ying K."/>
            <person name="Li Y."/>
            <person name="Lu T."/>
            <person name="Huang Y."/>
            <person name="Zhao Q."/>
            <person name="Feng Q."/>
            <person name="Zhang L."/>
            <person name="Zhu J."/>
            <person name="Weng Q."/>
            <person name="Mu J."/>
            <person name="Lu Y."/>
            <person name="Fan D."/>
            <person name="Liu Y."/>
            <person name="Guan J."/>
            <person name="Zhang Y."/>
            <person name="Yu S."/>
            <person name="Liu X."/>
            <person name="Zhang Y."/>
            <person name="Hong G."/>
            <person name="Han B."/>
            <person name="Choisne N."/>
            <person name="Demange N."/>
            <person name="Orjeda G."/>
            <person name="Samain S."/>
            <person name="Cattolico L."/>
            <person name="Pelletier E."/>
            <person name="Couloux A."/>
            <person name="Segurens B."/>
            <person name="Wincker P."/>
            <person name="D'Hont A."/>
            <person name="Scarpelli C."/>
            <person name="Weissenbach J."/>
            <person name="Salanoubat M."/>
            <person name="Quetier F."/>
            <person name="Yu Y."/>
            <person name="Kim H.R."/>
            <person name="Rambo T."/>
            <person name="Currie J."/>
            <person name="Collura K."/>
            <person name="Luo M."/>
            <person name="Yang T."/>
            <person name="Ammiraju J.S.S."/>
            <person name="Engler F."/>
            <person name="Soderlund C."/>
            <person name="Wing R.A."/>
            <person name="Palmer L.E."/>
            <person name="de la Bastide M."/>
            <person name="Spiegel L."/>
            <person name="Nascimento L."/>
            <person name="Zutavern T."/>
            <person name="O'Shaughnessy A."/>
            <person name="Dike S."/>
            <person name="Dedhia N."/>
            <person name="Preston R."/>
            <person name="Balija V."/>
            <person name="McCombie W.R."/>
            <person name="Chow T."/>
            <person name="Chen H."/>
            <person name="Chung M."/>
            <person name="Chen C."/>
            <person name="Shaw J."/>
            <person name="Wu H."/>
            <person name="Hsiao K."/>
            <person name="Chao Y."/>
            <person name="Chu M."/>
            <person name="Cheng C."/>
            <person name="Hour A."/>
            <person name="Lee P."/>
            <person name="Lin S."/>
            <person name="Lin Y."/>
            <person name="Liou J."/>
            <person name="Liu S."/>
            <person name="Hsing Y."/>
            <person name="Raghuvanshi S."/>
            <person name="Mohanty A."/>
            <person name="Bharti A.K."/>
            <person name="Gaur A."/>
            <person name="Gupta V."/>
            <person name="Kumar D."/>
            <person name="Ravi V."/>
            <person name="Vij S."/>
            <person name="Kapur A."/>
            <person name="Khurana P."/>
            <person name="Khurana P."/>
            <person name="Khurana J.P."/>
            <person name="Tyagi A.K."/>
            <person name="Gaikwad K."/>
            <person name="Singh A."/>
            <person name="Dalal V."/>
            <person name="Srivastava S."/>
            <person name="Dixit A."/>
            <person name="Pal A.K."/>
            <person name="Ghazi I.A."/>
            <person name="Yadav M."/>
            <person name="Pandit A."/>
            <person name="Bhargava A."/>
            <person name="Sureshbabu K."/>
            <person name="Batra K."/>
            <person name="Sharma T.R."/>
            <person name="Mohapatra T."/>
            <person name="Singh N.K."/>
            <person name="Messing J."/>
            <person name="Nelson A.B."/>
            <person name="Fuks G."/>
            <person name="Kavchok S."/>
            <person name="Keizer G."/>
            <person name="Linton E."/>
            <person name="Llaca V."/>
            <person name="Song R."/>
            <person name="Tanyolac B."/>
            <person name="Young S."/>
            <person name="Ho-Il K."/>
            <person name="Hahn J.H."/>
            <person name="Sangsakoo G."/>
            <person name="Vanavichit A."/>
            <person name="de Mattos Luiz.A.T."/>
            <person name="Zimmer P.D."/>
            <person name="Malone G."/>
            <person name="Dellagostin O."/>
            <person name="de Oliveira A.C."/>
            <person name="Bevan M."/>
            <person name="Bancroft I."/>
            <person name="Minx P."/>
            <person name="Cordum H."/>
            <person name="Wilson R."/>
            <person name="Cheng Z."/>
            <person name="Jin W."/>
            <person name="Jiang J."/>
            <person name="Leong S.A."/>
            <person name="Iwama H."/>
            <person name="Gojobori T."/>
            <person name="Itoh T."/>
            <person name="Niimura Y."/>
            <person name="Fujii Y."/>
            <person name="Habara T."/>
            <person name="Sakai H."/>
            <person name="Sato Y."/>
            <person name="Wilson G."/>
            <person name="Kumar K."/>
            <person name="McCouch S."/>
            <person name="Juretic N."/>
            <person name="Hoen D."/>
            <person name="Wright S."/>
            <person name="Bruskiewich R."/>
            <person name="Bureau T."/>
            <person name="Miyao A."/>
            <person name="Hirochika H."/>
            <person name="Nishikawa T."/>
            <person name="Kadowaki K."/>
            <person name="Sugiura M."/>
            <person name="Burr B."/>
            <person name="Sasaki T."/>
        </authorList>
    </citation>
    <scope>NUCLEOTIDE SEQUENCE [LARGE SCALE GENOMIC DNA]</scope>
    <source>
        <strain evidence="2">cv. Nipponbare</strain>
    </source>
</reference>
<organism evidence="1 2">
    <name type="scientific">Oryza sativa subsp. japonica</name>
    <name type="common">Rice</name>
    <dbReference type="NCBI Taxonomy" id="39947"/>
    <lineage>
        <taxon>Eukaryota</taxon>
        <taxon>Viridiplantae</taxon>
        <taxon>Streptophyta</taxon>
        <taxon>Embryophyta</taxon>
        <taxon>Tracheophyta</taxon>
        <taxon>Spermatophyta</taxon>
        <taxon>Magnoliopsida</taxon>
        <taxon>Liliopsida</taxon>
        <taxon>Poales</taxon>
        <taxon>Poaceae</taxon>
        <taxon>BOP clade</taxon>
        <taxon>Oryzoideae</taxon>
        <taxon>Oryzeae</taxon>
        <taxon>Oryzinae</taxon>
        <taxon>Oryza</taxon>
        <taxon>Oryza sativa</taxon>
    </lineage>
</organism>
<dbReference type="InterPro" id="IPR036249">
    <property type="entry name" value="Thioredoxin-like_sf"/>
</dbReference>
<dbReference type="KEGG" id="dosa:Os10g0343900"/>
<evidence type="ECO:0000313" key="2">
    <source>
        <dbReference type="Proteomes" id="UP000000763"/>
    </source>
</evidence>
<evidence type="ECO:0000313" key="1">
    <source>
        <dbReference type="EMBL" id="BAF26305.1"/>
    </source>
</evidence>
<dbReference type="OMA" id="ACAGCNE"/>
<dbReference type="AlphaFoldDB" id="A0A0P0XT29"/>
<proteinExistence type="predicted"/>
<dbReference type="Pfam" id="PF23733">
    <property type="entry name" value="GRXCR1-2_C"/>
    <property type="match status" value="1"/>
</dbReference>
<feature type="non-terminal residue" evidence="1">
    <location>
        <position position="1"/>
    </location>
</feature>
<protein>
    <submittedName>
        <fullName evidence="1">Os10g0343900 protein</fullName>
    </submittedName>
</protein>
<sequence>YFHFHFDQPNLPLLSSPLLSVDSRRPLLAMDPRYLQELGALLPRARGVTLPQVFVGGRHLGGAEEVRRLHESGELRRVVAGAGATALAACSRCGGERYVLCGSCNGSHKRYSLKEATVRGRLAPPLLPLPLS</sequence>
<accession>A0A0P0XT29</accession>
<dbReference type="EMBL" id="AP008216">
    <property type="protein sequence ID" value="BAF26305.1"/>
    <property type="molecule type" value="Genomic_DNA"/>
</dbReference>
<dbReference type="SUPFAM" id="SSF52833">
    <property type="entry name" value="Thioredoxin-like"/>
    <property type="match status" value="1"/>
</dbReference>
<name>A0A0P0XT29_ORYSJ</name>
<dbReference type="Proteomes" id="UP000000763">
    <property type="component" value="Chromosome 10"/>
</dbReference>
<reference evidence="2" key="2">
    <citation type="journal article" date="2008" name="Nucleic Acids Res.">
        <title>The rice annotation project database (RAP-DB): 2008 update.</title>
        <authorList>
            <consortium name="The rice annotation project (RAP)"/>
        </authorList>
    </citation>
    <scope>GENOME REANNOTATION</scope>
    <source>
        <strain evidence="2">cv. Nipponbare</strain>
    </source>
</reference>
<dbReference type="PROSITE" id="PS51354">
    <property type="entry name" value="GLUTAREDOXIN_2"/>
    <property type="match status" value="1"/>
</dbReference>
<dbReference type="PANTHER" id="PTHR45669:SF8">
    <property type="entry name" value="OS01G0829400 PROTEIN"/>
    <property type="match status" value="1"/>
</dbReference>